<dbReference type="RefSeq" id="WP_387702857.1">
    <property type="nucleotide sequence ID" value="NZ_JBIAMX010000021.1"/>
</dbReference>
<comment type="caution">
    <text evidence="1">The sequence shown here is derived from an EMBL/GenBank/DDBJ whole genome shotgun (WGS) entry which is preliminary data.</text>
</comment>
<proteinExistence type="predicted"/>
<reference evidence="1 2" key="1">
    <citation type="submission" date="2024-10" db="EMBL/GenBank/DDBJ databases">
        <title>The Natural Products Discovery Center: Release of the First 8490 Sequenced Strains for Exploring Actinobacteria Biosynthetic Diversity.</title>
        <authorList>
            <person name="Kalkreuter E."/>
            <person name="Kautsar S.A."/>
            <person name="Yang D."/>
            <person name="Bader C.D."/>
            <person name="Teijaro C.N."/>
            <person name="Fluegel L."/>
            <person name="Davis C.M."/>
            <person name="Simpson J.R."/>
            <person name="Lauterbach L."/>
            <person name="Steele A.D."/>
            <person name="Gui C."/>
            <person name="Meng S."/>
            <person name="Li G."/>
            <person name="Viehrig K."/>
            <person name="Ye F."/>
            <person name="Su P."/>
            <person name="Kiefer A.F."/>
            <person name="Nichols A."/>
            <person name="Cepeda A.J."/>
            <person name="Yan W."/>
            <person name="Fan B."/>
            <person name="Jiang Y."/>
            <person name="Adhikari A."/>
            <person name="Zheng C.-J."/>
            <person name="Schuster L."/>
            <person name="Cowan T.M."/>
            <person name="Smanski M.J."/>
            <person name="Chevrette M.G."/>
            <person name="De Carvalho L.P.S."/>
            <person name="Shen B."/>
        </authorList>
    </citation>
    <scope>NUCLEOTIDE SEQUENCE [LARGE SCALE GENOMIC DNA]</scope>
    <source>
        <strain evidence="1 2">NPDC004045</strain>
    </source>
</reference>
<evidence type="ECO:0000313" key="1">
    <source>
        <dbReference type="EMBL" id="MFF0546517.1"/>
    </source>
</evidence>
<protein>
    <submittedName>
        <fullName evidence="1">Uncharacterized protein</fullName>
    </submittedName>
</protein>
<sequence length="57" mass="6300">MPGWVTVLGIPVGYFASNGISMCMMPGRDNMRGGGILSWFYVKNRVHDGDTFYVKGL</sequence>
<dbReference type="Proteomes" id="UP001601444">
    <property type="component" value="Unassembled WGS sequence"/>
</dbReference>
<organism evidence="1 2">
    <name type="scientific">Nocardia thailandica</name>
    <dbReference type="NCBI Taxonomy" id="257275"/>
    <lineage>
        <taxon>Bacteria</taxon>
        <taxon>Bacillati</taxon>
        <taxon>Actinomycetota</taxon>
        <taxon>Actinomycetes</taxon>
        <taxon>Mycobacteriales</taxon>
        <taxon>Nocardiaceae</taxon>
        <taxon>Nocardia</taxon>
    </lineage>
</organism>
<accession>A0ABW6PVQ9</accession>
<keyword evidence="2" id="KW-1185">Reference proteome</keyword>
<gene>
    <name evidence="1" type="ORF">ACFYTF_27140</name>
</gene>
<name>A0ABW6PVQ9_9NOCA</name>
<evidence type="ECO:0000313" key="2">
    <source>
        <dbReference type="Proteomes" id="UP001601444"/>
    </source>
</evidence>
<dbReference type="EMBL" id="JBIAMX010000021">
    <property type="protein sequence ID" value="MFF0546517.1"/>
    <property type="molecule type" value="Genomic_DNA"/>
</dbReference>